<dbReference type="GeneID" id="54455700"/>
<reference evidence="3" key="3">
    <citation type="submission" date="2025-04" db="UniProtKB">
        <authorList>
            <consortium name="RefSeq"/>
        </authorList>
    </citation>
    <scope>IDENTIFICATION</scope>
    <source>
        <strain evidence="3">CBS 304.34</strain>
    </source>
</reference>
<evidence type="ECO:0000313" key="2">
    <source>
        <dbReference type="Proteomes" id="UP000504636"/>
    </source>
</evidence>
<dbReference type="Proteomes" id="UP000504636">
    <property type="component" value="Unplaced"/>
</dbReference>
<accession>A0A6A6Y7D0</accession>
<organism evidence="1">
    <name type="scientific">Mytilinidion resinicola</name>
    <dbReference type="NCBI Taxonomy" id="574789"/>
    <lineage>
        <taxon>Eukaryota</taxon>
        <taxon>Fungi</taxon>
        <taxon>Dikarya</taxon>
        <taxon>Ascomycota</taxon>
        <taxon>Pezizomycotina</taxon>
        <taxon>Dothideomycetes</taxon>
        <taxon>Pleosporomycetidae</taxon>
        <taxon>Mytilinidiales</taxon>
        <taxon>Mytilinidiaceae</taxon>
        <taxon>Mytilinidion</taxon>
    </lineage>
</organism>
<dbReference type="AlphaFoldDB" id="A0A6A6Y7D0"/>
<evidence type="ECO:0000313" key="1">
    <source>
        <dbReference type="EMBL" id="KAF2804448.1"/>
    </source>
</evidence>
<sequence length="119" mass="13660">MDRASQVLAQARLDVPMTYAALADRGGEKAQSQQYLTPDEEKAVIKFLLLMSNLGQLVRIKYIPSLAFYVARNQLTNKPIKPPGKNWPRGFEKRYLELKAKTVKAINWKRHGNNIYDKI</sequence>
<dbReference type="OrthoDB" id="3937230at2759"/>
<name>A0A6A6Y7D0_9PEZI</name>
<protein>
    <recommendedName>
        <fullName evidence="4">HTH CENPB-type domain-containing protein</fullName>
    </recommendedName>
</protein>
<reference evidence="1 3" key="1">
    <citation type="journal article" date="2020" name="Stud. Mycol.">
        <title>101 Dothideomycetes genomes: a test case for predicting lifestyles and emergence of pathogens.</title>
        <authorList>
            <person name="Haridas S."/>
            <person name="Albert R."/>
            <person name="Binder M."/>
            <person name="Bloem J."/>
            <person name="Labutti K."/>
            <person name="Salamov A."/>
            <person name="Andreopoulos B."/>
            <person name="Baker S."/>
            <person name="Barry K."/>
            <person name="Bills G."/>
            <person name="Bluhm B."/>
            <person name="Cannon C."/>
            <person name="Castanera R."/>
            <person name="Culley D."/>
            <person name="Daum C."/>
            <person name="Ezra D."/>
            <person name="Gonzalez J."/>
            <person name="Henrissat B."/>
            <person name="Kuo A."/>
            <person name="Liang C."/>
            <person name="Lipzen A."/>
            <person name="Lutzoni F."/>
            <person name="Magnuson J."/>
            <person name="Mondo S."/>
            <person name="Nolan M."/>
            <person name="Ohm R."/>
            <person name="Pangilinan J."/>
            <person name="Park H.-J."/>
            <person name="Ramirez L."/>
            <person name="Alfaro M."/>
            <person name="Sun H."/>
            <person name="Tritt A."/>
            <person name="Yoshinaga Y."/>
            <person name="Zwiers L.-H."/>
            <person name="Turgeon B."/>
            <person name="Goodwin S."/>
            <person name="Spatafora J."/>
            <person name="Crous P."/>
            <person name="Grigoriev I."/>
        </authorList>
    </citation>
    <scope>NUCLEOTIDE SEQUENCE</scope>
    <source>
        <strain evidence="1 3">CBS 304.34</strain>
    </source>
</reference>
<dbReference type="EMBL" id="MU003713">
    <property type="protein sequence ID" value="KAF2804448.1"/>
    <property type="molecule type" value="Genomic_DNA"/>
</dbReference>
<evidence type="ECO:0000313" key="3">
    <source>
        <dbReference type="RefSeq" id="XP_033571412.1"/>
    </source>
</evidence>
<feature type="non-terminal residue" evidence="1">
    <location>
        <position position="119"/>
    </location>
</feature>
<proteinExistence type="predicted"/>
<evidence type="ECO:0008006" key="4">
    <source>
        <dbReference type="Google" id="ProtNLM"/>
    </source>
</evidence>
<dbReference type="RefSeq" id="XP_033571412.1">
    <property type="nucleotide sequence ID" value="XM_033714807.1"/>
</dbReference>
<keyword evidence="2" id="KW-1185">Reference proteome</keyword>
<reference evidence="3" key="2">
    <citation type="submission" date="2020-04" db="EMBL/GenBank/DDBJ databases">
        <authorList>
            <consortium name="NCBI Genome Project"/>
        </authorList>
    </citation>
    <scope>NUCLEOTIDE SEQUENCE</scope>
    <source>
        <strain evidence="3">CBS 304.34</strain>
    </source>
</reference>
<gene>
    <name evidence="1 3" type="ORF">BDZ99DRAFT_370393</name>
</gene>